<dbReference type="Pfam" id="PF02826">
    <property type="entry name" value="2-Hacid_dh_C"/>
    <property type="match status" value="1"/>
</dbReference>
<dbReference type="RefSeq" id="WP_103953358.1">
    <property type="nucleotide sequence ID" value="NZ_FNUL01000016.1"/>
</dbReference>
<dbReference type="Proteomes" id="UP000236726">
    <property type="component" value="Unassembled WGS sequence"/>
</dbReference>
<dbReference type="Gene3D" id="3.40.50.720">
    <property type="entry name" value="NAD(P)-binding Rossmann-like Domain"/>
    <property type="match status" value="2"/>
</dbReference>
<protein>
    <submittedName>
        <fullName evidence="7">Glycerate dehydrogenase</fullName>
    </submittedName>
</protein>
<evidence type="ECO:0000259" key="6">
    <source>
        <dbReference type="Pfam" id="PF02826"/>
    </source>
</evidence>
<dbReference type="GO" id="GO:0016616">
    <property type="term" value="F:oxidoreductase activity, acting on the CH-OH group of donors, NAD or NADP as acceptor"/>
    <property type="evidence" value="ECO:0007669"/>
    <property type="project" value="InterPro"/>
</dbReference>
<evidence type="ECO:0000313" key="7">
    <source>
        <dbReference type="EMBL" id="SEG00325.1"/>
    </source>
</evidence>
<dbReference type="SUPFAM" id="SSF51735">
    <property type="entry name" value="NAD(P)-binding Rossmann-fold domains"/>
    <property type="match status" value="1"/>
</dbReference>
<evidence type="ECO:0000256" key="3">
    <source>
        <dbReference type="ARBA" id="ARBA00023027"/>
    </source>
</evidence>
<dbReference type="NCBIfam" id="NF006263">
    <property type="entry name" value="PRK08410.1"/>
    <property type="match status" value="1"/>
</dbReference>
<evidence type="ECO:0000256" key="1">
    <source>
        <dbReference type="ARBA" id="ARBA00005854"/>
    </source>
</evidence>
<dbReference type="InterPro" id="IPR029753">
    <property type="entry name" value="D-isomer_DH_CS"/>
</dbReference>
<dbReference type="Pfam" id="PF00389">
    <property type="entry name" value="2-Hacid_dh"/>
    <property type="match status" value="1"/>
</dbReference>
<proteinExistence type="inferred from homology"/>
<keyword evidence="2 4" id="KW-0560">Oxidoreductase</keyword>
<feature type="domain" description="D-isomer specific 2-hydroxyacid dehydrogenase NAD-binding" evidence="6">
    <location>
        <begin position="108"/>
        <end position="289"/>
    </location>
</feature>
<dbReference type="InterPro" id="IPR006139">
    <property type="entry name" value="D-isomer_2_OHA_DH_cat_dom"/>
</dbReference>
<feature type="domain" description="D-isomer specific 2-hydroxyacid dehydrogenase catalytic" evidence="5">
    <location>
        <begin position="20"/>
        <end position="317"/>
    </location>
</feature>
<organism evidence="7 8">
    <name type="scientific">Lachnospira multipara</name>
    <dbReference type="NCBI Taxonomy" id="28051"/>
    <lineage>
        <taxon>Bacteria</taxon>
        <taxon>Bacillati</taxon>
        <taxon>Bacillota</taxon>
        <taxon>Clostridia</taxon>
        <taxon>Lachnospirales</taxon>
        <taxon>Lachnospiraceae</taxon>
        <taxon>Lachnospira</taxon>
    </lineage>
</organism>
<evidence type="ECO:0000256" key="2">
    <source>
        <dbReference type="ARBA" id="ARBA00023002"/>
    </source>
</evidence>
<dbReference type="PROSITE" id="PS00671">
    <property type="entry name" value="D_2_HYDROXYACID_DH_3"/>
    <property type="match status" value="1"/>
</dbReference>
<dbReference type="PANTHER" id="PTHR43761:SF1">
    <property type="entry name" value="D-ISOMER SPECIFIC 2-HYDROXYACID DEHYDROGENASE CATALYTIC DOMAIN-CONTAINING PROTEIN-RELATED"/>
    <property type="match status" value="1"/>
</dbReference>
<gene>
    <name evidence="7" type="ORF">SAMN05216537_11659</name>
</gene>
<name>A0A1H5WLY3_9FIRM</name>
<evidence type="ECO:0000256" key="4">
    <source>
        <dbReference type="RuleBase" id="RU003719"/>
    </source>
</evidence>
<dbReference type="PROSITE" id="PS00670">
    <property type="entry name" value="D_2_HYDROXYACID_DH_2"/>
    <property type="match status" value="1"/>
</dbReference>
<reference evidence="7 8" key="1">
    <citation type="submission" date="2016-10" db="EMBL/GenBank/DDBJ databases">
        <authorList>
            <person name="de Groot N.N."/>
        </authorList>
    </citation>
    <scope>NUCLEOTIDE SEQUENCE [LARGE SCALE GENOMIC DNA]</scope>
    <source>
        <strain evidence="7 8">D15d</strain>
    </source>
</reference>
<comment type="similarity">
    <text evidence="1 4">Belongs to the D-isomer specific 2-hydroxyacid dehydrogenase family.</text>
</comment>
<evidence type="ECO:0000313" key="8">
    <source>
        <dbReference type="Proteomes" id="UP000236726"/>
    </source>
</evidence>
<accession>A0A1H5WLY3</accession>
<dbReference type="InterPro" id="IPR006140">
    <property type="entry name" value="D-isomer_DH_NAD-bd"/>
</dbReference>
<sequence>MDILMLESSVYGEDISLDKFDKLGNVTKYERSNPSEALERLKKHNPDVVIVNKILMNKEAIDAAPNLKVIAEAATGYNNIDIEYAKEKGIRVANVAGYSTDSVVQHTFALLFYLYEKMRHYDEFVKDGSYANWPVFSYFNNIFYELKGKKWGIVGLGNIGSKVAKIAVDFGCEVLVFSASGHKYDSPYKQVELDELLKESDIISIHAPLNEYTNNLFNYENLSKMKKSAVLLNLGRGPIVNDADLAKALEEGRISAAGLDVISVEPIAKDNPLLKIKDSDKLIITPHIAWATHEARERLMDEIYENIVAYFEGRERNVIV</sequence>
<dbReference type="PANTHER" id="PTHR43761">
    <property type="entry name" value="D-ISOMER SPECIFIC 2-HYDROXYACID DEHYDROGENASE FAMILY PROTEIN (AFU_ORTHOLOGUE AFUA_1G13630)"/>
    <property type="match status" value="1"/>
</dbReference>
<keyword evidence="8" id="KW-1185">Reference proteome</keyword>
<dbReference type="InterPro" id="IPR050418">
    <property type="entry name" value="D-iso_2-hydroxyacid_DH_PdxB"/>
</dbReference>
<dbReference type="SUPFAM" id="SSF52283">
    <property type="entry name" value="Formate/glycerate dehydrogenase catalytic domain-like"/>
    <property type="match status" value="1"/>
</dbReference>
<dbReference type="EMBL" id="FNUL01000016">
    <property type="protein sequence ID" value="SEG00325.1"/>
    <property type="molecule type" value="Genomic_DNA"/>
</dbReference>
<dbReference type="STRING" id="1410661.GCA_000702205_01508"/>
<dbReference type="GO" id="GO:0051287">
    <property type="term" value="F:NAD binding"/>
    <property type="evidence" value="ECO:0007669"/>
    <property type="project" value="InterPro"/>
</dbReference>
<dbReference type="CDD" id="cd12162">
    <property type="entry name" value="2-Hacid_dh_4"/>
    <property type="match status" value="1"/>
</dbReference>
<keyword evidence="3" id="KW-0520">NAD</keyword>
<evidence type="ECO:0000259" key="5">
    <source>
        <dbReference type="Pfam" id="PF00389"/>
    </source>
</evidence>
<dbReference type="InterPro" id="IPR036291">
    <property type="entry name" value="NAD(P)-bd_dom_sf"/>
</dbReference>
<dbReference type="AlphaFoldDB" id="A0A1H5WLY3"/>